<reference evidence="6" key="1">
    <citation type="journal article" date="2019" name="Int. J. Syst. Evol. Microbiol.">
        <title>The Global Catalogue of Microorganisms (GCM) 10K type strain sequencing project: providing services to taxonomists for standard genome sequencing and annotation.</title>
        <authorList>
            <consortium name="The Broad Institute Genomics Platform"/>
            <consortium name="The Broad Institute Genome Sequencing Center for Infectious Disease"/>
            <person name="Wu L."/>
            <person name="Ma J."/>
        </authorList>
    </citation>
    <scope>NUCLEOTIDE SEQUENCE [LARGE SCALE GENOMIC DNA]</scope>
    <source>
        <strain evidence="6">IBRC-M 10490</strain>
    </source>
</reference>
<gene>
    <name evidence="5" type="ORF">ACFO5K_09940</name>
</gene>
<evidence type="ECO:0000313" key="5">
    <source>
        <dbReference type="EMBL" id="MFC4374425.1"/>
    </source>
</evidence>
<evidence type="ECO:0000256" key="2">
    <source>
        <dbReference type="ARBA" id="ARBA00023125"/>
    </source>
</evidence>
<dbReference type="Proteomes" id="UP001595844">
    <property type="component" value="Unassembled WGS sequence"/>
</dbReference>
<organism evidence="5 6">
    <name type="scientific">Nocardia halotolerans</name>
    <dbReference type="NCBI Taxonomy" id="1755878"/>
    <lineage>
        <taxon>Bacteria</taxon>
        <taxon>Bacillati</taxon>
        <taxon>Actinomycetota</taxon>
        <taxon>Actinomycetes</taxon>
        <taxon>Mycobacteriales</taxon>
        <taxon>Nocardiaceae</taxon>
        <taxon>Nocardia</taxon>
    </lineage>
</organism>
<keyword evidence="2" id="KW-0238">DNA-binding</keyword>
<sequence>MSTVAPASLLKLLVQATDAYERELNTALRAVLGAELRPAHYAVFRHLAPEGSRVTALADAAGMTQQSMGELVTHLARCGYVERTPDPADKRARLIVATAAGRDAVALAARHIGRIERALTAELGTNTLDRVRAALSRIPELVADLPEGRGAEDGE</sequence>
<name>A0ABV8VHB8_9NOCA</name>
<dbReference type="PANTHER" id="PTHR33164:SF99">
    <property type="entry name" value="MARR FAMILY REGULATORY PROTEIN"/>
    <property type="match status" value="1"/>
</dbReference>
<keyword evidence="1" id="KW-0805">Transcription regulation</keyword>
<proteinExistence type="predicted"/>
<dbReference type="SMART" id="SM00347">
    <property type="entry name" value="HTH_MARR"/>
    <property type="match status" value="1"/>
</dbReference>
<dbReference type="Pfam" id="PF12802">
    <property type="entry name" value="MarR_2"/>
    <property type="match status" value="1"/>
</dbReference>
<evidence type="ECO:0000259" key="4">
    <source>
        <dbReference type="PROSITE" id="PS50995"/>
    </source>
</evidence>
<dbReference type="SUPFAM" id="SSF46785">
    <property type="entry name" value="Winged helix' DNA-binding domain"/>
    <property type="match status" value="1"/>
</dbReference>
<dbReference type="PROSITE" id="PS50995">
    <property type="entry name" value="HTH_MARR_2"/>
    <property type="match status" value="1"/>
</dbReference>
<evidence type="ECO:0000256" key="1">
    <source>
        <dbReference type="ARBA" id="ARBA00023015"/>
    </source>
</evidence>
<dbReference type="InterPro" id="IPR023187">
    <property type="entry name" value="Tscrpt_reg_MarR-type_CS"/>
</dbReference>
<dbReference type="EMBL" id="JBHSDL010000010">
    <property type="protein sequence ID" value="MFC4374425.1"/>
    <property type="molecule type" value="Genomic_DNA"/>
</dbReference>
<keyword evidence="6" id="KW-1185">Reference proteome</keyword>
<dbReference type="RefSeq" id="WP_378559428.1">
    <property type="nucleotide sequence ID" value="NZ_JBHSDL010000010.1"/>
</dbReference>
<dbReference type="PROSITE" id="PS01117">
    <property type="entry name" value="HTH_MARR_1"/>
    <property type="match status" value="1"/>
</dbReference>
<evidence type="ECO:0000313" key="6">
    <source>
        <dbReference type="Proteomes" id="UP001595844"/>
    </source>
</evidence>
<feature type="domain" description="HTH marR-type" evidence="4">
    <location>
        <begin position="6"/>
        <end position="140"/>
    </location>
</feature>
<dbReference type="InterPro" id="IPR039422">
    <property type="entry name" value="MarR/SlyA-like"/>
</dbReference>
<dbReference type="InterPro" id="IPR036390">
    <property type="entry name" value="WH_DNA-bd_sf"/>
</dbReference>
<evidence type="ECO:0000256" key="3">
    <source>
        <dbReference type="ARBA" id="ARBA00023163"/>
    </source>
</evidence>
<accession>A0ABV8VHB8</accession>
<dbReference type="InterPro" id="IPR036388">
    <property type="entry name" value="WH-like_DNA-bd_sf"/>
</dbReference>
<keyword evidence="3" id="KW-0804">Transcription</keyword>
<dbReference type="InterPro" id="IPR000835">
    <property type="entry name" value="HTH_MarR-typ"/>
</dbReference>
<dbReference type="PANTHER" id="PTHR33164">
    <property type="entry name" value="TRANSCRIPTIONAL REGULATOR, MARR FAMILY"/>
    <property type="match status" value="1"/>
</dbReference>
<dbReference type="Gene3D" id="1.10.10.10">
    <property type="entry name" value="Winged helix-like DNA-binding domain superfamily/Winged helix DNA-binding domain"/>
    <property type="match status" value="1"/>
</dbReference>
<protein>
    <submittedName>
        <fullName evidence="5">MarR family winged helix-turn-helix transcriptional regulator</fullName>
    </submittedName>
</protein>
<comment type="caution">
    <text evidence="5">The sequence shown here is derived from an EMBL/GenBank/DDBJ whole genome shotgun (WGS) entry which is preliminary data.</text>
</comment>